<accession>A9UMZ6</accession>
<feature type="transmembrane region" description="Helical" evidence="9">
    <location>
        <begin position="46"/>
        <end position="71"/>
    </location>
</feature>
<sequence length="378" mass="41678">MQLTPYGYNLLAGYIFFLILFGCFLQGITLLILLKKENQQKSLTPYLLNIVAANTFMILGSFPTTLVSSFARGWAFNDAVCKFIGFVGGCAATSMIASMLCITITIHRTIAKQNVTNHFLHQPPNKTQLKIIIGVWMYSAVIMLPPVTGLTEMKLEAADTNCAPNWSPDTPGDLAYILILCVTAYFIPVGASLFYYLQIRKALSAHMALAIPVASIQAQLRRFQNITYMTAVAIAAFAITWLPYAVYVLIAAFGGSHLFDAVMSVVPAMVAKMSILYNPFVYALVNPRFRKSIIDLLTCAKPSPRQWKIAPFSFSISRRSGRRPPNLAPRKALERTAGNAEESVPRFLVCGEGQSTSGRYENGGMELSKQSKEKEGQI</sequence>
<reference evidence="11" key="1">
    <citation type="journal article" date="2008" name="Curr. Biol.">
        <title>Evolution and functional diversity of jellyfish opsins.</title>
        <authorList>
            <person name="Suga H."/>
            <person name="Schmid V."/>
            <person name="Gehring W.J."/>
        </authorList>
    </citation>
    <scope>NUCLEOTIDE SEQUENCE</scope>
</reference>
<dbReference type="GO" id="GO:0016020">
    <property type="term" value="C:membrane"/>
    <property type="evidence" value="ECO:0007669"/>
    <property type="project" value="UniProtKB-SubCell"/>
</dbReference>
<evidence type="ECO:0000313" key="11">
    <source>
        <dbReference type="EMBL" id="FAA00413.1"/>
    </source>
</evidence>
<keyword evidence="5 9" id="KW-0472">Membrane</keyword>
<evidence type="ECO:0000256" key="3">
    <source>
        <dbReference type="ARBA" id="ARBA00022989"/>
    </source>
</evidence>
<dbReference type="EMBL" id="BR000686">
    <property type="protein sequence ID" value="FAA00413.1"/>
    <property type="molecule type" value="Genomic_DNA"/>
</dbReference>
<feature type="transmembrane region" description="Helical" evidence="9">
    <location>
        <begin position="174"/>
        <end position="197"/>
    </location>
</feature>
<feature type="transmembrane region" description="Helical" evidence="9">
    <location>
        <begin position="127"/>
        <end position="147"/>
    </location>
</feature>
<dbReference type="InterPro" id="IPR050125">
    <property type="entry name" value="GPCR_opsins"/>
</dbReference>
<dbReference type="HOGENOM" id="CLU_009579_3_0_1"/>
<feature type="region of interest" description="Disordered" evidence="8">
    <location>
        <begin position="353"/>
        <end position="378"/>
    </location>
</feature>
<comment type="subcellular location">
    <subcellularLocation>
        <location evidence="1">Membrane</location>
        <topology evidence="1">Multi-pass membrane protein</topology>
    </subcellularLocation>
</comment>
<keyword evidence="7" id="KW-0807">Transducer</keyword>
<feature type="compositionally biased region" description="Basic and acidic residues" evidence="8">
    <location>
        <begin position="369"/>
        <end position="378"/>
    </location>
</feature>
<keyword evidence="6" id="KW-0675">Receptor</keyword>
<dbReference type="KEGG" id="nve:5516642"/>
<dbReference type="GO" id="GO:0004930">
    <property type="term" value="F:G protein-coupled receptor activity"/>
    <property type="evidence" value="ECO:0007669"/>
    <property type="project" value="UniProtKB-KW"/>
</dbReference>
<name>A9UMZ6_NEMVE</name>
<dbReference type="Pfam" id="PF00001">
    <property type="entry name" value="7tm_1"/>
    <property type="match status" value="1"/>
</dbReference>
<dbReference type="AlphaFoldDB" id="A9UMZ6"/>
<feature type="transmembrane region" description="Helical" evidence="9">
    <location>
        <begin position="226"/>
        <end position="253"/>
    </location>
</feature>
<feature type="region of interest" description="Disordered" evidence="8">
    <location>
        <begin position="318"/>
        <end position="339"/>
    </location>
</feature>
<dbReference type="OrthoDB" id="2101615at2759"/>
<evidence type="ECO:0000256" key="4">
    <source>
        <dbReference type="ARBA" id="ARBA00023040"/>
    </source>
</evidence>
<dbReference type="PRINTS" id="PR00237">
    <property type="entry name" value="GPCRRHODOPSN"/>
</dbReference>
<evidence type="ECO:0000256" key="5">
    <source>
        <dbReference type="ARBA" id="ARBA00023136"/>
    </source>
</evidence>
<evidence type="ECO:0000256" key="1">
    <source>
        <dbReference type="ARBA" id="ARBA00004141"/>
    </source>
</evidence>
<dbReference type="Gene3D" id="1.20.1070.10">
    <property type="entry name" value="Rhodopsin 7-helix transmembrane proteins"/>
    <property type="match status" value="1"/>
</dbReference>
<dbReference type="InterPro" id="IPR017452">
    <property type="entry name" value="GPCR_Rhodpsn_7TM"/>
</dbReference>
<dbReference type="PANTHER" id="PTHR24240">
    <property type="entry name" value="OPSIN"/>
    <property type="match status" value="1"/>
</dbReference>
<evidence type="ECO:0000256" key="7">
    <source>
        <dbReference type="ARBA" id="ARBA00023224"/>
    </source>
</evidence>
<evidence type="ECO:0000256" key="6">
    <source>
        <dbReference type="ARBA" id="ARBA00023170"/>
    </source>
</evidence>
<feature type="transmembrane region" description="Helical" evidence="9">
    <location>
        <begin position="265"/>
        <end position="285"/>
    </location>
</feature>
<feature type="transmembrane region" description="Helical" evidence="9">
    <location>
        <begin position="83"/>
        <end position="106"/>
    </location>
</feature>
<feature type="transmembrane region" description="Helical" evidence="9">
    <location>
        <begin position="12"/>
        <end position="34"/>
    </location>
</feature>
<proteinExistence type="predicted"/>
<dbReference type="SUPFAM" id="SSF81321">
    <property type="entry name" value="Family A G protein-coupled receptor-like"/>
    <property type="match status" value="1"/>
</dbReference>
<evidence type="ECO:0000256" key="2">
    <source>
        <dbReference type="ARBA" id="ARBA00022692"/>
    </source>
</evidence>
<feature type="domain" description="G-protein coupled receptors family 1 profile" evidence="10">
    <location>
        <begin position="25"/>
        <end position="282"/>
    </location>
</feature>
<dbReference type="PROSITE" id="PS50262">
    <property type="entry name" value="G_PROTEIN_RECEP_F1_2"/>
    <property type="match status" value="1"/>
</dbReference>
<protein>
    <submittedName>
        <fullName evidence="11">Opsin</fullName>
    </submittedName>
</protein>
<keyword evidence="3 9" id="KW-1133">Transmembrane helix</keyword>
<keyword evidence="2 9" id="KW-0812">Transmembrane</keyword>
<organism evidence="11">
    <name type="scientific">Nematostella vectensis</name>
    <name type="common">Starlet sea anemone</name>
    <dbReference type="NCBI Taxonomy" id="45351"/>
    <lineage>
        <taxon>Eukaryota</taxon>
        <taxon>Metazoa</taxon>
        <taxon>Cnidaria</taxon>
        <taxon>Anthozoa</taxon>
        <taxon>Hexacorallia</taxon>
        <taxon>Actiniaria</taxon>
        <taxon>Edwardsiidae</taxon>
        <taxon>Nematostella</taxon>
    </lineage>
</organism>
<gene>
    <name evidence="11" type="primary">Nvop37.1</name>
</gene>
<keyword evidence="4" id="KW-0297">G-protein coupled receptor</keyword>
<dbReference type="InterPro" id="IPR000276">
    <property type="entry name" value="GPCR_Rhodpsn"/>
</dbReference>
<evidence type="ECO:0000256" key="9">
    <source>
        <dbReference type="SAM" id="Phobius"/>
    </source>
</evidence>
<evidence type="ECO:0000259" key="10">
    <source>
        <dbReference type="PROSITE" id="PS50262"/>
    </source>
</evidence>
<evidence type="ECO:0000256" key="8">
    <source>
        <dbReference type="SAM" id="MobiDB-lite"/>
    </source>
</evidence>